<protein>
    <recommendedName>
        <fullName evidence="4">Phosphate regulon sensor protein PhoR</fullName>
        <ecNumber evidence="3">2.7.13.3</ecNumber>
    </recommendedName>
</protein>
<keyword evidence="10" id="KW-0812">Transmembrane</keyword>
<evidence type="ECO:0000256" key="2">
    <source>
        <dbReference type="ARBA" id="ARBA00004236"/>
    </source>
</evidence>
<dbReference type="PROSITE" id="PS50109">
    <property type="entry name" value="HIS_KIN"/>
    <property type="match status" value="1"/>
</dbReference>
<dbReference type="GO" id="GO:0005886">
    <property type="term" value="C:plasma membrane"/>
    <property type="evidence" value="ECO:0007669"/>
    <property type="project" value="UniProtKB-SubCell"/>
</dbReference>
<dbReference type="InterPro" id="IPR050351">
    <property type="entry name" value="BphY/WalK/GraS-like"/>
</dbReference>
<dbReference type="Gene3D" id="3.30.565.10">
    <property type="entry name" value="Histidine kinase-like ATPase, C-terminal domain"/>
    <property type="match status" value="1"/>
</dbReference>
<dbReference type="InterPro" id="IPR003661">
    <property type="entry name" value="HisK_dim/P_dom"/>
</dbReference>
<evidence type="ECO:0000256" key="5">
    <source>
        <dbReference type="ARBA" id="ARBA00022448"/>
    </source>
</evidence>
<dbReference type="KEGG" id="cjap:GWK36_04625"/>
<dbReference type="CDD" id="cd00082">
    <property type="entry name" value="HisKA"/>
    <property type="match status" value="1"/>
</dbReference>
<evidence type="ECO:0000256" key="11">
    <source>
        <dbReference type="ARBA" id="ARBA00022741"/>
    </source>
</evidence>
<dbReference type="PANTHER" id="PTHR45453:SF1">
    <property type="entry name" value="PHOSPHATE REGULON SENSOR PROTEIN PHOR"/>
    <property type="match status" value="1"/>
</dbReference>
<evidence type="ECO:0000256" key="7">
    <source>
        <dbReference type="ARBA" id="ARBA00022553"/>
    </source>
</evidence>
<dbReference type="SUPFAM" id="SSF47384">
    <property type="entry name" value="Homodimeric domain of signal transducing histidine kinase"/>
    <property type="match status" value="1"/>
</dbReference>
<evidence type="ECO:0000256" key="16">
    <source>
        <dbReference type="ARBA" id="ARBA00023136"/>
    </source>
</evidence>
<evidence type="ECO:0000256" key="9">
    <source>
        <dbReference type="ARBA" id="ARBA00022679"/>
    </source>
</evidence>
<dbReference type="FunFam" id="1.10.287.130:FF:000001">
    <property type="entry name" value="Two-component sensor histidine kinase"/>
    <property type="match status" value="1"/>
</dbReference>
<dbReference type="EC" id="2.7.13.3" evidence="3"/>
<accession>A0A6G7VGS6</accession>
<keyword evidence="20" id="KW-1185">Reference proteome</keyword>
<proteinExistence type="predicted"/>
<evidence type="ECO:0000256" key="17">
    <source>
        <dbReference type="ARBA" id="ARBA00025207"/>
    </source>
</evidence>
<dbReference type="SMART" id="SM00091">
    <property type="entry name" value="PAS"/>
    <property type="match status" value="1"/>
</dbReference>
<comment type="function">
    <text evidence="17">Member of the two-component regulatory system PhoR/PhoB involved in the phosphate regulon genes expression. PhoR may function as a membrane-associated protein kinase that phosphorylates PhoB in response to environmental signals.</text>
</comment>
<dbReference type="GO" id="GO:0004721">
    <property type="term" value="F:phosphoprotein phosphatase activity"/>
    <property type="evidence" value="ECO:0007669"/>
    <property type="project" value="InterPro"/>
</dbReference>
<dbReference type="InterPro" id="IPR036097">
    <property type="entry name" value="HisK_dim/P_sf"/>
</dbReference>
<dbReference type="NCBIfam" id="TIGR02966">
    <property type="entry name" value="phoR_proteo"/>
    <property type="match status" value="1"/>
</dbReference>
<keyword evidence="7" id="KW-0597">Phosphoprotein</keyword>
<sequence>MGQAVLLDLSLLLAPLSLGLLLLDLGANPLWVWPWVVAAPLLRHLYLLTRLAVLIWRQRRLAPPFPLGLWGEIYRGIARYQQRGRKGRKRLLRFSRRFREAANAVPDALVILDKHHRIEWANPAAASLLNIHWPADDGRRLTSILSQPEILPFIEVGEYARPLDIAPEHNPAIMLSLRIAPFGERKKQRLMVARDITKIYHLNMIRRDFVANASHELRTPLTVIAGFIENLLDAPNTPAAHRRPLTLMRNQTERMRSIIEDLLTLSRLEMGDGLDAQEAVDVADELHLILQEAQALSQGQHRFTTQIEDDLLLWGCPAELRSAFSNLIFNAVKHTPPGTQIEITWGRSTEGIELSVSDTGPGIAPEHLPRLTERFYRVDRARSRESGGTGLGLAIVKHVINRHEGRLMITSKLGQGSRFACLFPGHRARLRDAQHASAAPAEHLSIN</sequence>
<evidence type="ECO:0000256" key="12">
    <source>
        <dbReference type="ARBA" id="ARBA00022777"/>
    </source>
</evidence>
<evidence type="ECO:0000259" key="18">
    <source>
        <dbReference type="PROSITE" id="PS50109"/>
    </source>
</evidence>
<dbReference type="FunFam" id="3.30.565.10:FF:000032">
    <property type="entry name" value="Phosphate regulon sensor histidine kinase PhoR"/>
    <property type="match status" value="1"/>
</dbReference>
<gene>
    <name evidence="19" type="primary">phoR</name>
    <name evidence="19" type="ORF">GWK36_04625</name>
</gene>
<keyword evidence="12 19" id="KW-0418">Kinase</keyword>
<keyword evidence="11" id="KW-0547">Nucleotide-binding</keyword>
<dbReference type="Gene3D" id="1.10.287.130">
    <property type="match status" value="1"/>
</dbReference>
<dbReference type="Proteomes" id="UP000502699">
    <property type="component" value="Chromosome"/>
</dbReference>
<dbReference type="InterPro" id="IPR036890">
    <property type="entry name" value="HATPase_C_sf"/>
</dbReference>
<dbReference type="NCBIfam" id="NF008235">
    <property type="entry name" value="PRK11006.1"/>
    <property type="match status" value="1"/>
</dbReference>
<dbReference type="PRINTS" id="PR00344">
    <property type="entry name" value="BCTRLSENSOR"/>
</dbReference>
<dbReference type="GO" id="GO:0006817">
    <property type="term" value="P:phosphate ion transport"/>
    <property type="evidence" value="ECO:0007669"/>
    <property type="project" value="UniProtKB-KW"/>
</dbReference>
<dbReference type="Gene3D" id="3.30.450.20">
    <property type="entry name" value="PAS domain"/>
    <property type="match status" value="1"/>
</dbReference>
<evidence type="ECO:0000256" key="14">
    <source>
        <dbReference type="ARBA" id="ARBA00022989"/>
    </source>
</evidence>
<evidence type="ECO:0000313" key="19">
    <source>
        <dbReference type="EMBL" id="QIK39110.1"/>
    </source>
</evidence>
<keyword evidence="5" id="KW-0813">Transport</keyword>
<evidence type="ECO:0000256" key="6">
    <source>
        <dbReference type="ARBA" id="ARBA00022475"/>
    </source>
</evidence>
<evidence type="ECO:0000256" key="15">
    <source>
        <dbReference type="ARBA" id="ARBA00023012"/>
    </source>
</evidence>
<dbReference type="SUPFAM" id="SSF55874">
    <property type="entry name" value="ATPase domain of HSP90 chaperone/DNA topoisomerase II/histidine kinase"/>
    <property type="match status" value="1"/>
</dbReference>
<dbReference type="PANTHER" id="PTHR45453">
    <property type="entry name" value="PHOSPHATE REGULON SENSOR PROTEIN PHOR"/>
    <property type="match status" value="1"/>
</dbReference>
<name>A0A6G7VGS6_9GAMM</name>
<evidence type="ECO:0000256" key="1">
    <source>
        <dbReference type="ARBA" id="ARBA00000085"/>
    </source>
</evidence>
<feature type="domain" description="Histidine kinase" evidence="18">
    <location>
        <begin position="212"/>
        <end position="427"/>
    </location>
</feature>
<dbReference type="InterPro" id="IPR035965">
    <property type="entry name" value="PAS-like_dom_sf"/>
</dbReference>
<keyword evidence="9 19" id="KW-0808">Transferase</keyword>
<reference evidence="20" key="1">
    <citation type="submission" date="2020-01" db="EMBL/GenBank/DDBJ databases">
        <title>Caldichromatium gen. nov., sp. nov., a thermophilic purple sulfur bacterium member of the family Chromatiaceae isolated from Nakabusa hot spring, Japan.</title>
        <authorList>
            <person name="Saini M.K."/>
            <person name="Hanada S."/>
            <person name="Tank M."/>
        </authorList>
    </citation>
    <scope>NUCLEOTIDE SEQUENCE [LARGE SCALE GENOMIC DNA]</scope>
    <source>
        <strain evidence="20">No.7</strain>
    </source>
</reference>
<keyword evidence="13" id="KW-0067">ATP-binding</keyword>
<dbReference type="InterPro" id="IPR021766">
    <property type="entry name" value="PhoR_N"/>
</dbReference>
<organism evidence="19 20">
    <name type="scientific">Caldichromatium japonicum</name>
    <dbReference type="NCBI Taxonomy" id="2699430"/>
    <lineage>
        <taxon>Bacteria</taxon>
        <taxon>Pseudomonadati</taxon>
        <taxon>Pseudomonadota</taxon>
        <taxon>Gammaproteobacteria</taxon>
        <taxon>Chromatiales</taxon>
        <taxon>Chromatiaceae</taxon>
        <taxon>Caldichromatium</taxon>
    </lineage>
</organism>
<keyword evidence="16" id="KW-0472">Membrane</keyword>
<dbReference type="Pfam" id="PF13188">
    <property type="entry name" value="PAS_8"/>
    <property type="match status" value="1"/>
</dbReference>
<evidence type="ECO:0000256" key="8">
    <source>
        <dbReference type="ARBA" id="ARBA00022592"/>
    </source>
</evidence>
<dbReference type="GO" id="GO:0016036">
    <property type="term" value="P:cellular response to phosphate starvation"/>
    <property type="evidence" value="ECO:0007669"/>
    <property type="project" value="TreeGrafter"/>
</dbReference>
<dbReference type="SMART" id="SM00387">
    <property type="entry name" value="HATPase_c"/>
    <property type="match status" value="1"/>
</dbReference>
<dbReference type="Pfam" id="PF11808">
    <property type="entry name" value="PhoR"/>
    <property type="match status" value="1"/>
</dbReference>
<evidence type="ECO:0000256" key="4">
    <source>
        <dbReference type="ARBA" id="ARBA00019665"/>
    </source>
</evidence>
<dbReference type="InterPro" id="IPR014310">
    <property type="entry name" value="Sig_transdc_His_kinase_PhoR"/>
</dbReference>
<dbReference type="SMART" id="SM00388">
    <property type="entry name" value="HisKA"/>
    <property type="match status" value="1"/>
</dbReference>
<dbReference type="InterPro" id="IPR000014">
    <property type="entry name" value="PAS"/>
</dbReference>
<evidence type="ECO:0000256" key="3">
    <source>
        <dbReference type="ARBA" id="ARBA00012438"/>
    </source>
</evidence>
<dbReference type="Pfam" id="PF00512">
    <property type="entry name" value="HisKA"/>
    <property type="match status" value="1"/>
</dbReference>
<comment type="subcellular location">
    <subcellularLocation>
        <location evidence="2">Cell membrane</location>
    </subcellularLocation>
</comment>
<dbReference type="Pfam" id="PF02518">
    <property type="entry name" value="HATPase_c"/>
    <property type="match status" value="1"/>
</dbReference>
<dbReference type="AlphaFoldDB" id="A0A6G7VGS6"/>
<dbReference type="GO" id="GO:0005524">
    <property type="term" value="F:ATP binding"/>
    <property type="evidence" value="ECO:0007669"/>
    <property type="project" value="UniProtKB-KW"/>
</dbReference>
<evidence type="ECO:0000256" key="10">
    <source>
        <dbReference type="ARBA" id="ARBA00022692"/>
    </source>
</evidence>
<keyword evidence="15" id="KW-0902">Two-component regulatory system</keyword>
<dbReference type="GO" id="GO:0000155">
    <property type="term" value="F:phosphorelay sensor kinase activity"/>
    <property type="evidence" value="ECO:0007669"/>
    <property type="project" value="InterPro"/>
</dbReference>
<dbReference type="InterPro" id="IPR003594">
    <property type="entry name" value="HATPase_dom"/>
</dbReference>
<dbReference type="InterPro" id="IPR005467">
    <property type="entry name" value="His_kinase_dom"/>
</dbReference>
<keyword evidence="6" id="KW-1003">Cell membrane</keyword>
<dbReference type="EMBL" id="CP048029">
    <property type="protein sequence ID" value="QIK39110.1"/>
    <property type="molecule type" value="Genomic_DNA"/>
</dbReference>
<comment type="catalytic activity">
    <reaction evidence="1">
        <text>ATP + protein L-histidine = ADP + protein N-phospho-L-histidine.</text>
        <dbReference type="EC" id="2.7.13.3"/>
    </reaction>
</comment>
<dbReference type="InterPro" id="IPR004358">
    <property type="entry name" value="Sig_transdc_His_kin-like_C"/>
</dbReference>
<evidence type="ECO:0000313" key="20">
    <source>
        <dbReference type="Proteomes" id="UP000502699"/>
    </source>
</evidence>
<dbReference type="SUPFAM" id="SSF55785">
    <property type="entry name" value="PYP-like sensor domain (PAS domain)"/>
    <property type="match status" value="1"/>
</dbReference>
<keyword evidence="8" id="KW-0592">Phosphate transport</keyword>
<keyword evidence="14" id="KW-1133">Transmembrane helix</keyword>
<evidence type="ECO:0000256" key="13">
    <source>
        <dbReference type="ARBA" id="ARBA00022840"/>
    </source>
</evidence>